<dbReference type="GO" id="GO:0003824">
    <property type="term" value="F:catalytic activity"/>
    <property type="evidence" value="ECO:0007669"/>
    <property type="project" value="InterPro"/>
</dbReference>
<dbReference type="KEGG" id="xyk:GT347_03430"/>
<accession>A0A857JDW8</accession>
<dbReference type="CDD" id="cd09008">
    <property type="entry name" value="MTAN"/>
    <property type="match status" value="1"/>
</dbReference>
<evidence type="ECO:0000259" key="1">
    <source>
        <dbReference type="Pfam" id="PF01048"/>
    </source>
</evidence>
<keyword evidence="3" id="KW-1185">Reference proteome</keyword>
<protein>
    <submittedName>
        <fullName evidence="2">Phosphorylase</fullName>
    </submittedName>
</protein>
<evidence type="ECO:0000313" key="3">
    <source>
        <dbReference type="Proteomes" id="UP000464787"/>
    </source>
</evidence>
<reference evidence="2 3" key="1">
    <citation type="submission" date="2020-01" db="EMBL/GenBank/DDBJ databases">
        <title>Genome sequencing of strain KACC 21265.</title>
        <authorList>
            <person name="Heo J."/>
            <person name="Kim S.-J."/>
            <person name="Kim J.-S."/>
            <person name="Hong S.-B."/>
            <person name="Kwon S.-W."/>
        </authorList>
    </citation>
    <scope>NUCLEOTIDE SEQUENCE [LARGE SCALE GENOMIC DNA]</scope>
    <source>
        <strain evidence="2 3">KACC 21265</strain>
    </source>
</reference>
<dbReference type="Pfam" id="PF01048">
    <property type="entry name" value="PNP_UDP_1"/>
    <property type="match status" value="1"/>
</dbReference>
<gene>
    <name evidence="2" type="ORF">GT347_03430</name>
</gene>
<dbReference type="Gene3D" id="3.40.50.1580">
    <property type="entry name" value="Nucleoside phosphorylase domain"/>
    <property type="match status" value="1"/>
</dbReference>
<dbReference type="InterPro" id="IPR000845">
    <property type="entry name" value="Nucleoside_phosphorylase_d"/>
</dbReference>
<dbReference type="AlphaFoldDB" id="A0A857JDW8"/>
<feature type="domain" description="Nucleoside phosphorylase" evidence="1">
    <location>
        <begin position="18"/>
        <end position="291"/>
    </location>
</feature>
<organism evidence="2 3">
    <name type="scientific">Xylophilus rhododendri</name>
    <dbReference type="NCBI Taxonomy" id="2697032"/>
    <lineage>
        <taxon>Bacteria</taxon>
        <taxon>Pseudomonadati</taxon>
        <taxon>Pseudomonadota</taxon>
        <taxon>Betaproteobacteria</taxon>
        <taxon>Burkholderiales</taxon>
        <taxon>Xylophilus</taxon>
    </lineage>
</organism>
<name>A0A857JDW8_9BURK</name>
<proteinExistence type="predicted"/>
<dbReference type="PANTHER" id="PTHR21234">
    <property type="entry name" value="PURINE NUCLEOSIDE PHOSPHORYLASE"/>
    <property type="match status" value="1"/>
</dbReference>
<dbReference type="GO" id="GO:0009116">
    <property type="term" value="P:nucleoside metabolic process"/>
    <property type="evidence" value="ECO:0007669"/>
    <property type="project" value="InterPro"/>
</dbReference>
<dbReference type="PANTHER" id="PTHR21234:SF42">
    <property type="entry name" value="PHOSPHORYLASE SUPERFAMILY PROTEIN"/>
    <property type="match status" value="1"/>
</dbReference>
<dbReference type="Proteomes" id="UP000464787">
    <property type="component" value="Chromosome"/>
</dbReference>
<dbReference type="SUPFAM" id="SSF53167">
    <property type="entry name" value="Purine and uridine phosphorylases"/>
    <property type="match status" value="1"/>
</dbReference>
<dbReference type="EMBL" id="CP047650">
    <property type="protein sequence ID" value="QHJ01392.1"/>
    <property type="molecule type" value="Genomic_DNA"/>
</dbReference>
<dbReference type="InterPro" id="IPR035994">
    <property type="entry name" value="Nucleoside_phosphorylase_sf"/>
</dbReference>
<sequence length="295" mass="31255">MPAPAAPLQPGRIDGTPRIAVVSAFEPELVLLRQQLQDAQRHSVQGVEFLTGTLAGKPVLLFLSGISMVNAAMNTQRALDLFQVTHIVFSGIAGGVNPALHIGDVSVPAQWGQYLEVLAARETAPGVFSPPARMGPLPFPAFGMFYPRPVEVRSAAQPRRQLQFWFPVDAGMLAAAQSLQASGGAALTSCDAQQRCLRHAPRLEVGGNGVSGASFMDNAALRDYTFRTFAANVIDMETAATAQVAASNGVPFIAFRSLSDLAGGGEGENEMTVFIAIAAENSARVVTAFLRHWTP</sequence>
<evidence type="ECO:0000313" key="2">
    <source>
        <dbReference type="EMBL" id="QHJ01392.1"/>
    </source>
</evidence>
<dbReference type="RefSeq" id="WP_160555200.1">
    <property type="nucleotide sequence ID" value="NZ_CP047650.1"/>
</dbReference>